<evidence type="ECO:0000256" key="11">
    <source>
        <dbReference type="SAM" id="Phobius"/>
    </source>
</evidence>
<comment type="similarity">
    <text evidence="2">Belongs to the TonB family.</text>
</comment>
<feature type="compositionally biased region" description="Low complexity" evidence="10">
    <location>
        <begin position="95"/>
        <end position="131"/>
    </location>
</feature>
<dbReference type="GO" id="GO:0005886">
    <property type="term" value="C:plasma membrane"/>
    <property type="evidence" value="ECO:0007669"/>
    <property type="project" value="UniProtKB-SubCell"/>
</dbReference>
<evidence type="ECO:0000313" key="14">
    <source>
        <dbReference type="Proteomes" id="UP000651738"/>
    </source>
</evidence>
<dbReference type="InterPro" id="IPR006260">
    <property type="entry name" value="TonB/TolA_C"/>
</dbReference>
<feature type="region of interest" description="Disordered" evidence="10">
    <location>
        <begin position="74"/>
        <end position="168"/>
    </location>
</feature>
<dbReference type="Pfam" id="PF03544">
    <property type="entry name" value="TonB_C"/>
    <property type="match status" value="1"/>
</dbReference>
<keyword evidence="4" id="KW-1003">Cell membrane</keyword>
<dbReference type="NCBIfam" id="TIGR01352">
    <property type="entry name" value="tonB_Cterm"/>
    <property type="match status" value="1"/>
</dbReference>
<dbReference type="EMBL" id="JAEDAF010000015">
    <property type="protein sequence ID" value="MBH8581390.1"/>
    <property type="molecule type" value="Genomic_DNA"/>
</dbReference>
<feature type="transmembrane region" description="Helical" evidence="11">
    <location>
        <begin position="21"/>
        <end position="44"/>
    </location>
</feature>
<keyword evidence="3" id="KW-0813">Transport</keyword>
<dbReference type="Gene3D" id="3.30.1150.10">
    <property type="match status" value="1"/>
</dbReference>
<dbReference type="RefSeq" id="WP_198058265.1">
    <property type="nucleotide sequence ID" value="NZ_JAEDAF010000015.1"/>
</dbReference>
<evidence type="ECO:0000256" key="7">
    <source>
        <dbReference type="ARBA" id="ARBA00022927"/>
    </source>
</evidence>
<keyword evidence="9 11" id="KW-0472">Membrane</keyword>
<evidence type="ECO:0000256" key="8">
    <source>
        <dbReference type="ARBA" id="ARBA00022989"/>
    </source>
</evidence>
<evidence type="ECO:0000313" key="13">
    <source>
        <dbReference type="EMBL" id="MBH8581390.1"/>
    </source>
</evidence>
<protein>
    <submittedName>
        <fullName evidence="13">Energy transducer TonB</fullName>
    </submittedName>
</protein>
<keyword evidence="8 11" id="KW-1133">Transmembrane helix</keyword>
<dbReference type="AlphaFoldDB" id="A0ABD4L6R1"/>
<dbReference type="GO" id="GO:0015031">
    <property type="term" value="P:protein transport"/>
    <property type="evidence" value="ECO:0007669"/>
    <property type="project" value="UniProtKB-KW"/>
</dbReference>
<dbReference type="Proteomes" id="UP000651738">
    <property type="component" value="Unassembled WGS sequence"/>
</dbReference>
<dbReference type="PANTHER" id="PTHR33446">
    <property type="entry name" value="PROTEIN TONB-RELATED"/>
    <property type="match status" value="1"/>
</dbReference>
<comment type="caution">
    <text evidence="13">The sequence shown here is derived from an EMBL/GenBank/DDBJ whole genome shotgun (WGS) entry which is preliminary data.</text>
</comment>
<evidence type="ECO:0000259" key="12">
    <source>
        <dbReference type="Pfam" id="PF03544"/>
    </source>
</evidence>
<evidence type="ECO:0000256" key="9">
    <source>
        <dbReference type="ARBA" id="ARBA00023136"/>
    </source>
</evidence>
<evidence type="ECO:0000256" key="2">
    <source>
        <dbReference type="ARBA" id="ARBA00006555"/>
    </source>
</evidence>
<comment type="subcellular location">
    <subcellularLocation>
        <location evidence="1">Cell inner membrane</location>
        <topology evidence="1">Single-pass membrane protein</topology>
        <orientation evidence="1">Periplasmic side</orientation>
    </subcellularLocation>
</comment>
<proteinExistence type="inferred from homology"/>
<dbReference type="PANTHER" id="PTHR33446:SF11">
    <property type="entry name" value="TONB3"/>
    <property type="match status" value="1"/>
</dbReference>
<keyword evidence="5" id="KW-0997">Cell inner membrane</keyword>
<feature type="domain" description="TonB C-terminal" evidence="12">
    <location>
        <begin position="204"/>
        <end position="251"/>
    </location>
</feature>
<reference evidence="13 14" key="1">
    <citation type="submission" date="2020-12" db="EMBL/GenBank/DDBJ databases">
        <title>Draft genome sequence of Halomonas pacifica strain CARE-V15.</title>
        <authorList>
            <person name="Vignesh N."/>
            <person name="Thabitha A."/>
            <person name="Saravanan R."/>
            <person name="Manigandan V."/>
        </authorList>
    </citation>
    <scope>NUCLEOTIDE SEQUENCE [LARGE SCALE GENOMIC DNA]</scope>
    <source>
        <strain evidence="13 14">CARE-V15</strain>
    </source>
</reference>
<sequence length="278" mass="28911">MAQPINDALVYAPVTHPYRRWVAWALAILLHLALIGAVASWRLAPTPPEAPPRPSLDVVLMGVAGEAPEEAEAIAAAAQQARGRDAEPAPRARAEAAAASASAGGAARAAPAPETLSGAAPDAAPAPAQADPLPPGSFAATREAASGERGQAARDAGPEASLAGEEDELGQLAAREAAEARYIAAWTRQVEAFGNRHYRLSPALEGQLRIRVVVGREGQLRRIEVVQSSGHPELDQAALTTVRDAGPYPPFDGEMAGLDSLSITRVWRFGKGNDFGVP</sequence>
<organism evidence="13 14">
    <name type="scientific">Bisbaumannia pacifica</name>
    <dbReference type="NCBI Taxonomy" id="77098"/>
    <lineage>
        <taxon>Bacteria</taxon>
        <taxon>Pseudomonadati</taxon>
        <taxon>Pseudomonadota</taxon>
        <taxon>Gammaproteobacteria</taxon>
        <taxon>Oceanospirillales</taxon>
        <taxon>Halomonadaceae</taxon>
        <taxon>Bisbaumannia</taxon>
    </lineage>
</organism>
<evidence type="ECO:0000256" key="6">
    <source>
        <dbReference type="ARBA" id="ARBA00022692"/>
    </source>
</evidence>
<evidence type="ECO:0000256" key="3">
    <source>
        <dbReference type="ARBA" id="ARBA00022448"/>
    </source>
</evidence>
<evidence type="ECO:0000256" key="4">
    <source>
        <dbReference type="ARBA" id="ARBA00022475"/>
    </source>
</evidence>
<dbReference type="InterPro" id="IPR037682">
    <property type="entry name" value="TonB_C"/>
</dbReference>
<dbReference type="InterPro" id="IPR051045">
    <property type="entry name" value="TonB-dependent_transducer"/>
</dbReference>
<accession>A0ABD4L6R1</accession>
<gene>
    <name evidence="13" type="ORF">I7V36_14915</name>
</gene>
<evidence type="ECO:0000256" key="5">
    <source>
        <dbReference type="ARBA" id="ARBA00022519"/>
    </source>
</evidence>
<name>A0ABD4L6R1_9GAMM</name>
<dbReference type="SUPFAM" id="SSF74653">
    <property type="entry name" value="TolA/TonB C-terminal domain"/>
    <property type="match status" value="1"/>
</dbReference>
<evidence type="ECO:0000256" key="10">
    <source>
        <dbReference type="SAM" id="MobiDB-lite"/>
    </source>
</evidence>
<evidence type="ECO:0000256" key="1">
    <source>
        <dbReference type="ARBA" id="ARBA00004383"/>
    </source>
</evidence>
<feature type="compositionally biased region" description="Basic and acidic residues" evidence="10">
    <location>
        <begin position="82"/>
        <end position="94"/>
    </location>
</feature>
<keyword evidence="7" id="KW-0653">Protein transport</keyword>
<keyword evidence="6 11" id="KW-0812">Transmembrane</keyword>